<dbReference type="RefSeq" id="WP_106091861.1">
    <property type="nucleotide sequence ID" value="NZ_PVNL01000101.1"/>
</dbReference>
<sequence>MNGVKTSGRLAGLPALALVLLGLPSAGCGGDEATVTQQRGMPNQQPIVQGGGKAGAGAGTRRSGGSGGKGAPEAEPELERPDRPRPTLTRDDFSGRARDPFHNYLAAESIEAPVPVEIVKKQRAVKLSEYTFEELRLIAIVNAGRSVPPTALFLAGDNKSKSVKQGEYFSSAEVLLASVNRDYIEIEIIDPELTPGWNLERGERKVIYLKER</sequence>
<evidence type="ECO:0000313" key="3">
    <source>
        <dbReference type="EMBL" id="PRQ04787.1"/>
    </source>
</evidence>
<dbReference type="OrthoDB" id="5519976at2"/>
<feature type="region of interest" description="Disordered" evidence="1">
    <location>
        <begin position="28"/>
        <end position="96"/>
    </location>
</feature>
<evidence type="ECO:0000313" key="4">
    <source>
        <dbReference type="Proteomes" id="UP000238823"/>
    </source>
</evidence>
<dbReference type="AlphaFoldDB" id="A0A2S9YI44"/>
<name>A0A2S9YI44_9BACT</name>
<comment type="caution">
    <text evidence="3">The sequence shown here is derived from an EMBL/GenBank/DDBJ whole genome shotgun (WGS) entry which is preliminary data.</text>
</comment>
<evidence type="ECO:0008006" key="5">
    <source>
        <dbReference type="Google" id="ProtNLM"/>
    </source>
</evidence>
<reference evidence="3 4" key="1">
    <citation type="submission" date="2018-03" db="EMBL/GenBank/DDBJ databases">
        <title>Draft Genome Sequences of the Obligatory Marine Myxobacteria Enhygromyxa salina SWB007.</title>
        <authorList>
            <person name="Poehlein A."/>
            <person name="Moghaddam J.A."/>
            <person name="Harms H."/>
            <person name="Alanjari M."/>
            <person name="Koenig G.M."/>
            <person name="Daniel R."/>
            <person name="Schaeberle T.F."/>
        </authorList>
    </citation>
    <scope>NUCLEOTIDE SEQUENCE [LARGE SCALE GENOMIC DNA]</scope>
    <source>
        <strain evidence="3 4">SWB007</strain>
    </source>
</reference>
<feature type="compositionally biased region" description="Polar residues" evidence="1">
    <location>
        <begin position="34"/>
        <end position="47"/>
    </location>
</feature>
<organism evidence="3 4">
    <name type="scientific">Enhygromyxa salina</name>
    <dbReference type="NCBI Taxonomy" id="215803"/>
    <lineage>
        <taxon>Bacteria</taxon>
        <taxon>Pseudomonadati</taxon>
        <taxon>Myxococcota</taxon>
        <taxon>Polyangia</taxon>
        <taxon>Nannocystales</taxon>
        <taxon>Nannocystaceae</taxon>
        <taxon>Enhygromyxa</taxon>
    </lineage>
</organism>
<feature type="signal peptide" evidence="2">
    <location>
        <begin position="1"/>
        <end position="28"/>
    </location>
</feature>
<keyword evidence="2" id="KW-0732">Signal</keyword>
<dbReference type="EMBL" id="PVNL01000101">
    <property type="protein sequence ID" value="PRQ04787.1"/>
    <property type="molecule type" value="Genomic_DNA"/>
</dbReference>
<feature type="chain" id="PRO_5015686933" description="Pilus assembly protein, PilP" evidence="2">
    <location>
        <begin position="29"/>
        <end position="212"/>
    </location>
</feature>
<evidence type="ECO:0000256" key="1">
    <source>
        <dbReference type="SAM" id="MobiDB-lite"/>
    </source>
</evidence>
<proteinExistence type="predicted"/>
<protein>
    <recommendedName>
        <fullName evidence="5">Pilus assembly protein, PilP</fullName>
    </recommendedName>
</protein>
<feature type="compositionally biased region" description="Basic and acidic residues" evidence="1">
    <location>
        <begin position="77"/>
        <end position="96"/>
    </location>
</feature>
<dbReference type="Proteomes" id="UP000238823">
    <property type="component" value="Unassembled WGS sequence"/>
</dbReference>
<feature type="compositionally biased region" description="Gly residues" evidence="1">
    <location>
        <begin position="49"/>
        <end position="70"/>
    </location>
</feature>
<gene>
    <name evidence="3" type="ORF">ENSA7_49600</name>
</gene>
<accession>A0A2S9YI44</accession>
<evidence type="ECO:0000256" key="2">
    <source>
        <dbReference type="SAM" id="SignalP"/>
    </source>
</evidence>